<sequence>MKGSVRTPVTSSCGGILAFYAACTETFYPSKLPPSFHPSIFTQVSCPAPQKSHCDLIKFFNSDFPLIHLAFAIFVLDPL</sequence>
<keyword evidence="2" id="KW-1185">Reference proteome</keyword>
<protein>
    <submittedName>
        <fullName evidence="1">Uncharacterized protein</fullName>
    </submittedName>
</protein>
<reference evidence="1" key="1">
    <citation type="journal article" date="2023" name="G3 (Bethesda)">
        <title>A reference genome for the long-term kleptoplast-retaining sea slug Elysia crispata morphotype clarki.</title>
        <authorList>
            <person name="Eastman K.E."/>
            <person name="Pendleton A.L."/>
            <person name="Shaikh M.A."/>
            <person name="Suttiyut T."/>
            <person name="Ogas R."/>
            <person name="Tomko P."/>
            <person name="Gavelis G."/>
            <person name="Widhalm J.R."/>
            <person name="Wisecaver J.H."/>
        </authorList>
    </citation>
    <scope>NUCLEOTIDE SEQUENCE</scope>
    <source>
        <strain evidence="1">ECLA1</strain>
    </source>
</reference>
<gene>
    <name evidence="1" type="ORF">RRG08_020580</name>
</gene>
<proteinExistence type="predicted"/>
<dbReference type="AlphaFoldDB" id="A0AAE1DT21"/>
<organism evidence="1 2">
    <name type="scientific">Elysia crispata</name>
    <name type="common">lettuce slug</name>
    <dbReference type="NCBI Taxonomy" id="231223"/>
    <lineage>
        <taxon>Eukaryota</taxon>
        <taxon>Metazoa</taxon>
        <taxon>Spiralia</taxon>
        <taxon>Lophotrochozoa</taxon>
        <taxon>Mollusca</taxon>
        <taxon>Gastropoda</taxon>
        <taxon>Heterobranchia</taxon>
        <taxon>Euthyneura</taxon>
        <taxon>Panpulmonata</taxon>
        <taxon>Sacoglossa</taxon>
        <taxon>Placobranchoidea</taxon>
        <taxon>Plakobranchidae</taxon>
        <taxon>Elysia</taxon>
    </lineage>
</organism>
<name>A0AAE1DT21_9GAST</name>
<dbReference type="Proteomes" id="UP001283361">
    <property type="component" value="Unassembled WGS sequence"/>
</dbReference>
<dbReference type="EMBL" id="JAWDGP010002576">
    <property type="protein sequence ID" value="KAK3781889.1"/>
    <property type="molecule type" value="Genomic_DNA"/>
</dbReference>
<accession>A0AAE1DT21</accession>
<evidence type="ECO:0000313" key="1">
    <source>
        <dbReference type="EMBL" id="KAK3781889.1"/>
    </source>
</evidence>
<comment type="caution">
    <text evidence="1">The sequence shown here is derived from an EMBL/GenBank/DDBJ whole genome shotgun (WGS) entry which is preliminary data.</text>
</comment>
<evidence type="ECO:0000313" key="2">
    <source>
        <dbReference type="Proteomes" id="UP001283361"/>
    </source>
</evidence>